<evidence type="ECO:0000313" key="2">
    <source>
        <dbReference type="EMBL" id="GJC86225.1"/>
    </source>
</evidence>
<gene>
    <name evidence="2" type="ORF">ColLi_09063</name>
</gene>
<feature type="region of interest" description="Disordered" evidence="1">
    <location>
        <begin position="1"/>
        <end position="24"/>
    </location>
</feature>
<evidence type="ECO:0000256" key="1">
    <source>
        <dbReference type="SAM" id="MobiDB-lite"/>
    </source>
</evidence>
<reference evidence="2 3" key="1">
    <citation type="submission" date="2021-07" db="EMBL/GenBank/DDBJ databases">
        <title>Genome data of Colletotrichum spaethianum.</title>
        <authorList>
            <person name="Utami Y.D."/>
            <person name="Hiruma K."/>
        </authorList>
    </citation>
    <scope>NUCLEOTIDE SEQUENCE [LARGE SCALE GENOMIC DNA]</scope>
    <source>
        <strain evidence="2 3">MAFF 242679</strain>
    </source>
</reference>
<protein>
    <submittedName>
        <fullName evidence="2">Uncharacterized protein</fullName>
    </submittedName>
</protein>
<dbReference type="AlphaFoldDB" id="A0AA37GS85"/>
<comment type="caution">
    <text evidence="2">The sequence shown here is derived from an EMBL/GenBank/DDBJ whole genome shotgun (WGS) entry which is preliminary data.</text>
</comment>
<accession>A0AA37GS85</accession>
<keyword evidence="3" id="KW-1185">Reference proteome</keyword>
<name>A0AA37GS85_9PEZI</name>
<dbReference type="EMBL" id="BPPX01000021">
    <property type="protein sequence ID" value="GJC86225.1"/>
    <property type="molecule type" value="Genomic_DNA"/>
</dbReference>
<feature type="compositionally biased region" description="Basic and acidic residues" evidence="1">
    <location>
        <begin position="1"/>
        <end position="11"/>
    </location>
</feature>
<proteinExistence type="predicted"/>
<dbReference type="Proteomes" id="UP001055172">
    <property type="component" value="Unassembled WGS sequence"/>
</dbReference>
<organism evidence="2 3">
    <name type="scientific">Colletotrichum liriopes</name>
    <dbReference type="NCBI Taxonomy" id="708192"/>
    <lineage>
        <taxon>Eukaryota</taxon>
        <taxon>Fungi</taxon>
        <taxon>Dikarya</taxon>
        <taxon>Ascomycota</taxon>
        <taxon>Pezizomycotina</taxon>
        <taxon>Sordariomycetes</taxon>
        <taxon>Hypocreomycetidae</taxon>
        <taxon>Glomerellales</taxon>
        <taxon>Glomerellaceae</taxon>
        <taxon>Colletotrichum</taxon>
        <taxon>Colletotrichum spaethianum species complex</taxon>
    </lineage>
</organism>
<evidence type="ECO:0000313" key="3">
    <source>
        <dbReference type="Proteomes" id="UP001055172"/>
    </source>
</evidence>
<sequence length="171" mass="18340">MSFVTPEKRPDGVPGRAPCLKRPSPLADAADVHADIPAGTTPTRRCAVVFGAGVVVESQSNPYHLDVVAGLADEVPAKGPKLTAHVQSTIAGYPRESRRGIADKMAEQVPLIKQAGRVIRKQASSDWQAISRWRVPLQFQNRSKGDGINDLSNFKSITEIALAHAIALDSL</sequence>